<accession>A0A6I6LT29</accession>
<feature type="region of interest" description="Disordered" evidence="1">
    <location>
        <begin position="101"/>
        <end position="146"/>
    </location>
</feature>
<dbReference type="Proteomes" id="UP000438983">
    <property type="component" value="Chromosome"/>
</dbReference>
<protein>
    <submittedName>
        <fullName evidence="3">Uncharacterized protein</fullName>
    </submittedName>
</protein>
<dbReference type="Gene3D" id="2.60.40.2420">
    <property type="match status" value="1"/>
</dbReference>
<feature type="signal peptide" evidence="2">
    <location>
        <begin position="1"/>
        <end position="17"/>
    </location>
</feature>
<reference evidence="3 4" key="1">
    <citation type="submission" date="2019-12" db="EMBL/GenBank/DDBJ databases">
        <title>Complete genome sequence of Pseudomonas stutzeri.</title>
        <authorList>
            <person name="Lim S.R."/>
            <person name="Kim J.H."/>
        </authorList>
    </citation>
    <scope>NUCLEOTIDE SEQUENCE [LARGE SCALE GENOMIC DNA]</scope>
    <source>
        <strain evidence="3 4">PM101005</strain>
    </source>
</reference>
<dbReference type="EMBL" id="CP046902">
    <property type="protein sequence ID" value="QGZ29471.1"/>
    <property type="molecule type" value="Genomic_DNA"/>
</dbReference>
<name>A0A6I6LT29_STUST</name>
<feature type="chain" id="PRO_5026249432" evidence="2">
    <location>
        <begin position="18"/>
        <end position="146"/>
    </location>
</feature>
<evidence type="ECO:0000256" key="2">
    <source>
        <dbReference type="SAM" id="SignalP"/>
    </source>
</evidence>
<evidence type="ECO:0000313" key="3">
    <source>
        <dbReference type="EMBL" id="QGZ29471.1"/>
    </source>
</evidence>
<sequence length="146" mass="15711">MLSITLATLMLATVAVPVDVQLALTPDDDLVRLRLCFSSAQPYPIAYQLEVHTLGRAGTSRSRQSGELTSGPVVQCPLNNRLGLPEGSRIEATLTWSIDGQAQPPLRQRYPATQPASPGSPEPDLPPLPRPLAPDELIVRVGSNLR</sequence>
<dbReference type="InterPro" id="IPR053722">
    <property type="entry name" value="Curli_assembly_CsgC/AgfC"/>
</dbReference>
<feature type="compositionally biased region" description="Pro residues" evidence="1">
    <location>
        <begin position="118"/>
        <end position="132"/>
    </location>
</feature>
<dbReference type="OrthoDB" id="6897707at2"/>
<gene>
    <name evidence="3" type="ORF">GQA94_05060</name>
</gene>
<feature type="compositionally biased region" description="Polar residues" evidence="1">
    <location>
        <begin position="59"/>
        <end position="68"/>
    </location>
</feature>
<organism evidence="3 4">
    <name type="scientific">Stutzerimonas stutzeri</name>
    <name type="common">Pseudomonas stutzeri</name>
    <dbReference type="NCBI Taxonomy" id="316"/>
    <lineage>
        <taxon>Bacteria</taxon>
        <taxon>Pseudomonadati</taxon>
        <taxon>Pseudomonadota</taxon>
        <taxon>Gammaproteobacteria</taxon>
        <taxon>Pseudomonadales</taxon>
        <taxon>Pseudomonadaceae</taxon>
        <taxon>Stutzerimonas</taxon>
    </lineage>
</organism>
<dbReference type="AlphaFoldDB" id="A0A6I6LT29"/>
<feature type="region of interest" description="Disordered" evidence="1">
    <location>
        <begin position="58"/>
        <end position="80"/>
    </location>
</feature>
<dbReference type="RefSeq" id="WP_158187055.1">
    <property type="nucleotide sequence ID" value="NZ_CP046902.1"/>
</dbReference>
<proteinExistence type="predicted"/>
<evidence type="ECO:0000256" key="1">
    <source>
        <dbReference type="SAM" id="MobiDB-lite"/>
    </source>
</evidence>
<keyword evidence="2" id="KW-0732">Signal</keyword>
<evidence type="ECO:0000313" key="4">
    <source>
        <dbReference type="Proteomes" id="UP000438983"/>
    </source>
</evidence>